<dbReference type="STRING" id="1357400.HMPREF2086_00308"/>
<dbReference type="Gene3D" id="1.10.10.410">
    <property type="match status" value="1"/>
</dbReference>
<dbReference type="Proteomes" id="UP000018731">
    <property type="component" value="Unassembled WGS sequence"/>
</dbReference>
<sequence length="145" mass="16037">MQNLKEKLNNDLKEAMKSGDTFLRDTLRLLNADIKRVEVDTRASLDDSAISDIIKKAAKQRQDAIDAYKKGGRDDLLAKEQKELDIITSYLPAQLSDSELQSKLESIIKEVGATSPKDMGKVMASAKSLNADGRRISQMVKTLLG</sequence>
<dbReference type="InterPro" id="IPR042184">
    <property type="entry name" value="YqeY/Aim41_N"/>
</dbReference>
<keyword evidence="2" id="KW-1185">Reference proteome</keyword>
<organism evidence="1 2">
    <name type="scientific">Helicobacter macacae MIT 99-5501</name>
    <dbReference type="NCBI Taxonomy" id="1357400"/>
    <lineage>
        <taxon>Bacteria</taxon>
        <taxon>Pseudomonadati</taxon>
        <taxon>Campylobacterota</taxon>
        <taxon>Epsilonproteobacteria</taxon>
        <taxon>Campylobacterales</taxon>
        <taxon>Helicobacteraceae</taxon>
        <taxon>Helicobacter</taxon>
    </lineage>
</organism>
<dbReference type="AlphaFoldDB" id="V8CC54"/>
<dbReference type="eggNOG" id="COG1610">
    <property type="taxonomic scope" value="Bacteria"/>
</dbReference>
<gene>
    <name evidence="1" type="ORF">HMPREF2086_00308</name>
</gene>
<dbReference type="EMBL" id="AZJI01000001">
    <property type="protein sequence ID" value="ETD24973.1"/>
    <property type="molecule type" value="Genomic_DNA"/>
</dbReference>
<comment type="caution">
    <text evidence="1">The sequence shown here is derived from an EMBL/GenBank/DDBJ whole genome shotgun (WGS) entry which is preliminary data.</text>
</comment>
<evidence type="ECO:0008006" key="3">
    <source>
        <dbReference type="Google" id="ProtNLM"/>
    </source>
</evidence>
<evidence type="ECO:0000313" key="2">
    <source>
        <dbReference type="Proteomes" id="UP000018731"/>
    </source>
</evidence>
<accession>V8CC54</accession>
<dbReference type="HOGENOM" id="CLU_079430_2_1_7"/>
<protein>
    <recommendedName>
        <fullName evidence="3">GatB/YqeY domain-containing protein</fullName>
    </recommendedName>
</protein>
<dbReference type="PANTHER" id="PTHR28055">
    <property type="entry name" value="ALTERED INHERITANCE OF MITOCHONDRIA PROTEIN 41, MITOCHONDRIAL"/>
    <property type="match status" value="1"/>
</dbReference>
<dbReference type="InterPro" id="IPR019004">
    <property type="entry name" value="YqeY/Aim41"/>
</dbReference>
<reference evidence="1 2" key="1">
    <citation type="journal article" date="2014" name="Genome Announc.">
        <title>Draft genome sequences of six enterohepatic helicobacter species isolated from humans and one from rhesus macaques.</title>
        <authorList>
            <person name="Shen Z."/>
            <person name="Sheh A."/>
            <person name="Young S.K."/>
            <person name="Abouelliel A."/>
            <person name="Ward D.V."/>
            <person name="Earl A.M."/>
            <person name="Fox J.G."/>
        </authorList>
    </citation>
    <scope>NUCLEOTIDE SEQUENCE [LARGE SCALE GENOMIC DNA]</scope>
    <source>
        <strain evidence="1 2">MIT 99-5501</strain>
    </source>
</reference>
<dbReference type="OrthoDB" id="9788127at2"/>
<dbReference type="RefSeq" id="WP_023926975.1">
    <property type="nucleotide sequence ID" value="NZ_KI669454.1"/>
</dbReference>
<dbReference type="Pfam" id="PF09424">
    <property type="entry name" value="YqeY"/>
    <property type="match status" value="1"/>
</dbReference>
<dbReference type="GO" id="GO:0016884">
    <property type="term" value="F:carbon-nitrogen ligase activity, with glutamine as amido-N-donor"/>
    <property type="evidence" value="ECO:0007669"/>
    <property type="project" value="InterPro"/>
</dbReference>
<dbReference type="PANTHER" id="PTHR28055:SF1">
    <property type="entry name" value="ALTERED INHERITANCE OF MITOCHONDRIA PROTEIN 41, MITOCHONDRIAL"/>
    <property type="match status" value="1"/>
</dbReference>
<dbReference type="Gene3D" id="1.10.1510.10">
    <property type="entry name" value="Uncharacterised protein YqeY/AIM41 PF09424, N-terminal domain"/>
    <property type="match status" value="1"/>
</dbReference>
<dbReference type="SUPFAM" id="SSF89095">
    <property type="entry name" value="GatB/YqeY motif"/>
    <property type="match status" value="1"/>
</dbReference>
<proteinExistence type="predicted"/>
<dbReference type="InterPro" id="IPR003789">
    <property type="entry name" value="Asn/Gln_tRNA_amidoTrase-B-like"/>
</dbReference>
<evidence type="ECO:0000313" key="1">
    <source>
        <dbReference type="EMBL" id="ETD24973.1"/>
    </source>
</evidence>
<dbReference type="InterPro" id="IPR023168">
    <property type="entry name" value="GatB_Yqey_C_2"/>
</dbReference>
<dbReference type="PATRIC" id="fig|1357400.3.peg.426"/>
<name>V8CC54_9HELI</name>